<sequence>MKSNEPSSTLPEPLSTLPHILSQDLSVLASNHPLYRRKRQRVYHILGVPNILAEPETDESLCTSYPPRSRSKRGNHPRSSTARNSTVYCPPFCKILTASDTSTHVGFSVLWTHADDCLPPLDMSQQPP</sequence>
<dbReference type="Proteomes" id="UP001054821">
    <property type="component" value="Chromosome 1"/>
</dbReference>
<keyword evidence="5" id="KW-0539">Nucleus</keyword>
<keyword evidence="8" id="KW-1185">Reference proteome</keyword>
<dbReference type="AlphaFoldDB" id="A0AAD4ZY37"/>
<accession>A0AAD4ZY37</accession>
<protein>
    <submittedName>
        <fullName evidence="7">Uncharacterized protein</fullName>
    </submittedName>
</protein>
<dbReference type="PANTHER" id="PTHR31384:SF1">
    <property type="entry name" value="AUXIN RESPONSE FACTOR 9"/>
    <property type="match status" value="1"/>
</dbReference>
<comment type="caution">
    <text evidence="7">The sequence shown here is derived from an EMBL/GenBank/DDBJ whole genome shotgun (WGS) entry which is preliminary data.</text>
</comment>
<gene>
    <name evidence="7" type="ORF">L3X38_009305</name>
</gene>
<dbReference type="GO" id="GO:0006355">
    <property type="term" value="P:regulation of DNA-templated transcription"/>
    <property type="evidence" value="ECO:0007669"/>
    <property type="project" value="InterPro"/>
</dbReference>
<evidence type="ECO:0000256" key="2">
    <source>
        <dbReference type="ARBA" id="ARBA00023015"/>
    </source>
</evidence>
<dbReference type="EMBL" id="JAJFAZ020000001">
    <property type="protein sequence ID" value="KAI5356410.1"/>
    <property type="molecule type" value="Genomic_DNA"/>
</dbReference>
<name>A0AAD4ZY37_PRUDU</name>
<dbReference type="InterPro" id="IPR015300">
    <property type="entry name" value="DNA-bd_pseudobarrel_sf"/>
</dbReference>
<comment type="subcellular location">
    <subcellularLocation>
        <location evidence="1">Nucleus</location>
    </subcellularLocation>
</comment>
<dbReference type="Gene3D" id="2.40.330.10">
    <property type="entry name" value="DNA-binding pseudobarrel domain"/>
    <property type="match status" value="1"/>
</dbReference>
<evidence type="ECO:0000256" key="6">
    <source>
        <dbReference type="SAM" id="MobiDB-lite"/>
    </source>
</evidence>
<evidence type="ECO:0000256" key="3">
    <source>
        <dbReference type="ARBA" id="ARBA00023125"/>
    </source>
</evidence>
<dbReference type="PANTHER" id="PTHR31384">
    <property type="entry name" value="AUXIN RESPONSE FACTOR 4-RELATED"/>
    <property type="match status" value="1"/>
</dbReference>
<dbReference type="InterPro" id="IPR044835">
    <property type="entry name" value="ARF_plant"/>
</dbReference>
<dbReference type="SUPFAM" id="SSF101936">
    <property type="entry name" value="DNA-binding pseudobarrel domain"/>
    <property type="match status" value="1"/>
</dbReference>
<evidence type="ECO:0000256" key="1">
    <source>
        <dbReference type="ARBA" id="ARBA00004123"/>
    </source>
</evidence>
<keyword evidence="4" id="KW-0804">Transcription</keyword>
<reference evidence="7 8" key="1">
    <citation type="journal article" date="2022" name="G3 (Bethesda)">
        <title>Whole-genome sequence and methylome profiling of the almond [Prunus dulcis (Mill.) D.A. Webb] cultivar 'Nonpareil'.</title>
        <authorList>
            <person name="D'Amico-Willman K.M."/>
            <person name="Ouma W.Z."/>
            <person name="Meulia T."/>
            <person name="Sideli G.M."/>
            <person name="Gradziel T.M."/>
            <person name="Fresnedo-Ramirez J."/>
        </authorList>
    </citation>
    <scope>NUCLEOTIDE SEQUENCE [LARGE SCALE GENOMIC DNA]</scope>
    <source>
        <strain evidence="7">Clone GOH B32 T37-40</strain>
    </source>
</reference>
<evidence type="ECO:0000256" key="5">
    <source>
        <dbReference type="ARBA" id="ARBA00023242"/>
    </source>
</evidence>
<keyword evidence="2" id="KW-0805">Transcription regulation</keyword>
<keyword evidence="3" id="KW-0238">DNA-binding</keyword>
<dbReference type="GO" id="GO:0003677">
    <property type="term" value="F:DNA binding"/>
    <property type="evidence" value="ECO:0007669"/>
    <property type="project" value="UniProtKB-KW"/>
</dbReference>
<proteinExistence type="predicted"/>
<dbReference type="GO" id="GO:0009725">
    <property type="term" value="P:response to hormone"/>
    <property type="evidence" value="ECO:0007669"/>
    <property type="project" value="InterPro"/>
</dbReference>
<evidence type="ECO:0000313" key="8">
    <source>
        <dbReference type="Proteomes" id="UP001054821"/>
    </source>
</evidence>
<evidence type="ECO:0000313" key="7">
    <source>
        <dbReference type="EMBL" id="KAI5356410.1"/>
    </source>
</evidence>
<feature type="region of interest" description="Disordered" evidence="6">
    <location>
        <begin position="57"/>
        <end position="84"/>
    </location>
</feature>
<dbReference type="GO" id="GO:0005634">
    <property type="term" value="C:nucleus"/>
    <property type="evidence" value="ECO:0007669"/>
    <property type="project" value="UniProtKB-SubCell"/>
</dbReference>
<evidence type="ECO:0000256" key="4">
    <source>
        <dbReference type="ARBA" id="ARBA00023163"/>
    </source>
</evidence>
<organism evidence="7 8">
    <name type="scientific">Prunus dulcis</name>
    <name type="common">Almond</name>
    <name type="synonym">Amygdalus dulcis</name>
    <dbReference type="NCBI Taxonomy" id="3755"/>
    <lineage>
        <taxon>Eukaryota</taxon>
        <taxon>Viridiplantae</taxon>
        <taxon>Streptophyta</taxon>
        <taxon>Embryophyta</taxon>
        <taxon>Tracheophyta</taxon>
        <taxon>Spermatophyta</taxon>
        <taxon>Magnoliopsida</taxon>
        <taxon>eudicotyledons</taxon>
        <taxon>Gunneridae</taxon>
        <taxon>Pentapetalae</taxon>
        <taxon>rosids</taxon>
        <taxon>fabids</taxon>
        <taxon>Rosales</taxon>
        <taxon>Rosaceae</taxon>
        <taxon>Amygdaloideae</taxon>
        <taxon>Amygdaleae</taxon>
        <taxon>Prunus</taxon>
    </lineage>
</organism>